<keyword evidence="1" id="KW-0175">Coiled coil</keyword>
<gene>
    <name evidence="4" type="primary">LOC117647626</name>
</gene>
<evidence type="ECO:0000313" key="3">
    <source>
        <dbReference type="Proteomes" id="UP000515158"/>
    </source>
</evidence>
<feature type="compositionally biased region" description="Polar residues" evidence="2">
    <location>
        <begin position="786"/>
        <end position="797"/>
    </location>
</feature>
<feature type="compositionally biased region" description="Low complexity" evidence="2">
    <location>
        <begin position="563"/>
        <end position="588"/>
    </location>
</feature>
<accession>A0A6P8Z651</accession>
<feature type="region of interest" description="Disordered" evidence="2">
    <location>
        <begin position="778"/>
        <end position="805"/>
    </location>
</feature>
<keyword evidence="3" id="KW-1185">Reference proteome</keyword>
<dbReference type="AlphaFoldDB" id="A0A6P8Z651"/>
<feature type="region of interest" description="Disordered" evidence="2">
    <location>
        <begin position="117"/>
        <end position="159"/>
    </location>
</feature>
<reference evidence="4" key="1">
    <citation type="submission" date="2025-08" db="UniProtKB">
        <authorList>
            <consortium name="RefSeq"/>
        </authorList>
    </citation>
    <scope>IDENTIFICATION</scope>
    <source>
        <tissue evidence="4">Total insect</tissue>
    </source>
</reference>
<feature type="compositionally biased region" description="Basic residues" evidence="2">
    <location>
        <begin position="956"/>
        <end position="965"/>
    </location>
</feature>
<dbReference type="GeneID" id="117647626"/>
<feature type="region of interest" description="Disordered" evidence="2">
    <location>
        <begin position="551"/>
        <end position="588"/>
    </location>
</feature>
<feature type="region of interest" description="Disordered" evidence="2">
    <location>
        <begin position="865"/>
        <end position="889"/>
    </location>
</feature>
<organism evidence="4">
    <name type="scientific">Thrips palmi</name>
    <name type="common">Melon thrips</name>
    <dbReference type="NCBI Taxonomy" id="161013"/>
    <lineage>
        <taxon>Eukaryota</taxon>
        <taxon>Metazoa</taxon>
        <taxon>Ecdysozoa</taxon>
        <taxon>Arthropoda</taxon>
        <taxon>Hexapoda</taxon>
        <taxon>Insecta</taxon>
        <taxon>Pterygota</taxon>
        <taxon>Neoptera</taxon>
        <taxon>Paraneoptera</taxon>
        <taxon>Thysanoptera</taxon>
        <taxon>Terebrantia</taxon>
        <taxon>Thripoidea</taxon>
        <taxon>Thripidae</taxon>
        <taxon>Thrips</taxon>
    </lineage>
</organism>
<proteinExistence type="predicted"/>
<feature type="compositionally biased region" description="Low complexity" evidence="2">
    <location>
        <begin position="694"/>
        <end position="707"/>
    </location>
</feature>
<evidence type="ECO:0000256" key="2">
    <source>
        <dbReference type="SAM" id="MobiDB-lite"/>
    </source>
</evidence>
<feature type="compositionally biased region" description="Low complexity" evidence="2">
    <location>
        <begin position="941"/>
        <end position="951"/>
    </location>
</feature>
<feature type="compositionally biased region" description="Low complexity" evidence="2">
    <location>
        <begin position="670"/>
        <end position="680"/>
    </location>
</feature>
<feature type="compositionally biased region" description="Basic and acidic residues" evidence="2">
    <location>
        <begin position="637"/>
        <end position="665"/>
    </location>
</feature>
<dbReference type="InParanoid" id="A0A6P8Z651"/>
<dbReference type="KEGG" id="tpal:117647626"/>
<dbReference type="OrthoDB" id="6066489at2759"/>
<dbReference type="Proteomes" id="UP000515158">
    <property type="component" value="Unplaced"/>
</dbReference>
<evidence type="ECO:0000256" key="1">
    <source>
        <dbReference type="SAM" id="Coils"/>
    </source>
</evidence>
<feature type="compositionally biased region" description="Polar residues" evidence="2">
    <location>
        <begin position="444"/>
        <end position="453"/>
    </location>
</feature>
<sequence length="965" mass="105555">MDYMDRRRRLHPRLAMMAALLDDWSLPFTRNAATQGRRGSGLTFPKWLLDDGEEDADDSPVLRRSRSTWATWPSMDEDSGRTKWLLDDEPWWTTSAQRREHREQHPRDQEELRAARRRYFEPRHGRRQDHDDADDDRRVSFREVPIRTSGQDHDDDFRRRDAPARDAVFIREVPVNRNSAARVSFHDDRAAVEEPASPMHARVQDFLRRGASAGRDVPARDADATRTFTREVPIAVGTDRSEDSGITTRTTFGTRAVPTSLVTDSGGEPKGVPLKRDNTVIEVVPAKTAPVTRDIPITRDVFVTPASRDNPVTRDAFVTPASRDIPVTRDAFVTPASRDNPVTRDAFVTPASRDIPVTRDTPVTRDMPASRGVWDIPVTMDSTFSRDATPNRKGGSVTRDIPVARDVPDTKDIPVTRTVPITMDDTIPDSPVTRDIPVTLDAFQPSTATSTATEGAWSGQADDDTETEDVEQDGTMVPQHQLRREQKRCLHLQDENLRLKAVITTIQETNKRWQGFNAARQAYIERLLSTIEEQQVQLNACLDALKTSSPKLAAKPAPPAPAAPGNAAPAAPTNAAPAAPTDTAPAAPDVMNAEGRLKRLQGEVSDLQRRLQEAKKEHRDTVCMLQQVSNQPAAPARSDHGVEETPPPKESAHPEQNKLSEDSAARLRGTTSPRPRSPAAPHRPCYYDVVTDNPASPASPATTTPFFAERERERTQYSFNGDALHKHLQQRRGVSPALSDALTPTPTPPPQHQRPEEQHADGYPVELSGSYSSLCSYSGPAPHVSVPSSSRATTPDQDVSMCSDATLDCSPPSPVQGTLTVGFTGAGLASITAFHVRPSAPSPAPTPSSPSQPLGAVHVLARASSRGGCASSSSEEDSGRGGTTTSTTCWREDVWEGAVGAVQHSRSASRQDVTCPACGRVFPPALQATFMAHFEACALQPLQQPPRTTAAPPSPRTRRSCRVPD</sequence>
<feature type="region of interest" description="Disordered" evidence="2">
    <location>
        <begin position="941"/>
        <end position="965"/>
    </location>
</feature>
<feature type="region of interest" description="Disordered" evidence="2">
    <location>
        <begin position="727"/>
        <end position="765"/>
    </location>
</feature>
<name>A0A6P8Z651_THRPL</name>
<protein>
    <submittedName>
        <fullName evidence="4">Uncharacterized protein LOC117647626</fullName>
    </submittedName>
</protein>
<evidence type="ECO:0000313" key="4">
    <source>
        <dbReference type="RefSeq" id="XP_034245381.1"/>
    </source>
</evidence>
<feature type="coiled-coil region" evidence="1">
    <location>
        <begin position="590"/>
        <end position="624"/>
    </location>
</feature>
<feature type="region of interest" description="Disordered" evidence="2">
    <location>
        <begin position="629"/>
        <end position="708"/>
    </location>
</feature>
<feature type="region of interest" description="Disordered" evidence="2">
    <location>
        <begin position="444"/>
        <end position="467"/>
    </location>
</feature>
<feature type="compositionally biased region" description="Basic and acidic residues" evidence="2">
    <location>
        <begin position="135"/>
        <end position="159"/>
    </location>
</feature>
<dbReference type="RefSeq" id="XP_034245381.1">
    <property type="nucleotide sequence ID" value="XM_034389490.1"/>
</dbReference>